<dbReference type="AlphaFoldDB" id="A0A8K0CNP0"/>
<protein>
    <submittedName>
        <fullName evidence="1">Uncharacterized protein</fullName>
    </submittedName>
</protein>
<dbReference type="Proteomes" id="UP000801492">
    <property type="component" value="Unassembled WGS sequence"/>
</dbReference>
<sequence>MDLDLLHPALRSKTLQVSINKIPTILVFNEYPTHYLVIVKQANGITAAGKILTRRDINSEFPIDILADCRSFKQVAQYMAANLKLDKLMLLILTLQDYGANIFNFDESGISTVLSTPKVLVDKAQKQISQFVSPERGKLVTFGGIISANGNTIPPLFVFPRVHYKDHFIDGAPEAMRHVPHSPDLVPEPSELRRLDNEAESDDNIDVLEEGLQSKDPDFLGNLTEYT</sequence>
<name>A0A8K0CNP0_IGNLU</name>
<evidence type="ECO:0000313" key="1">
    <source>
        <dbReference type="EMBL" id="KAF2887467.1"/>
    </source>
</evidence>
<dbReference type="OrthoDB" id="4327074at2759"/>
<comment type="caution">
    <text evidence="1">The sequence shown here is derived from an EMBL/GenBank/DDBJ whole genome shotgun (WGS) entry which is preliminary data.</text>
</comment>
<keyword evidence="2" id="KW-1185">Reference proteome</keyword>
<organism evidence="1 2">
    <name type="scientific">Ignelater luminosus</name>
    <name type="common">Cucubano</name>
    <name type="synonym">Pyrophorus luminosus</name>
    <dbReference type="NCBI Taxonomy" id="2038154"/>
    <lineage>
        <taxon>Eukaryota</taxon>
        <taxon>Metazoa</taxon>
        <taxon>Ecdysozoa</taxon>
        <taxon>Arthropoda</taxon>
        <taxon>Hexapoda</taxon>
        <taxon>Insecta</taxon>
        <taxon>Pterygota</taxon>
        <taxon>Neoptera</taxon>
        <taxon>Endopterygota</taxon>
        <taxon>Coleoptera</taxon>
        <taxon>Polyphaga</taxon>
        <taxon>Elateriformia</taxon>
        <taxon>Elateroidea</taxon>
        <taxon>Elateridae</taxon>
        <taxon>Agrypninae</taxon>
        <taxon>Pyrophorini</taxon>
        <taxon>Ignelater</taxon>
    </lineage>
</organism>
<gene>
    <name evidence="1" type="ORF">ILUMI_18706</name>
</gene>
<accession>A0A8K0CNP0</accession>
<proteinExistence type="predicted"/>
<evidence type="ECO:0000313" key="2">
    <source>
        <dbReference type="Proteomes" id="UP000801492"/>
    </source>
</evidence>
<dbReference type="EMBL" id="VTPC01083400">
    <property type="protein sequence ID" value="KAF2887467.1"/>
    <property type="molecule type" value="Genomic_DNA"/>
</dbReference>
<reference evidence="1" key="1">
    <citation type="submission" date="2019-08" db="EMBL/GenBank/DDBJ databases">
        <title>The genome of the North American firefly Photinus pyralis.</title>
        <authorList>
            <consortium name="Photinus pyralis genome working group"/>
            <person name="Fallon T.R."/>
            <person name="Sander Lower S.E."/>
            <person name="Weng J.-K."/>
        </authorList>
    </citation>
    <scope>NUCLEOTIDE SEQUENCE</scope>
    <source>
        <strain evidence="1">TRF0915ILg1</strain>
        <tissue evidence="1">Whole body</tissue>
    </source>
</reference>